<feature type="chain" id="PRO_5022773991" evidence="1">
    <location>
        <begin position="25"/>
        <end position="456"/>
    </location>
</feature>
<evidence type="ECO:0000313" key="3">
    <source>
        <dbReference type="Proteomes" id="UP000325313"/>
    </source>
</evidence>
<reference evidence="2 3" key="1">
    <citation type="submission" date="2019-05" db="EMBL/GenBank/DDBJ databases">
        <title>Emergence of the Ug99 lineage of the wheat stem rust pathogen through somatic hybridization.</title>
        <authorList>
            <person name="Li F."/>
            <person name="Upadhyaya N.M."/>
            <person name="Sperschneider J."/>
            <person name="Matny O."/>
            <person name="Nguyen-Phuc H."/>
            <person name="Mago R."/>
            <person name="Raley C."/>
            <person name="Miller M.E."/>
            <person name="Silverstein K.A.T."/>
            <person name="Henningsen E."/>
            <person name="Hirsch C.D."/>
            <person name="Visser B."/>
            <person name="Pretorius Z.A."/>
            <person name="Steffenson B.J."/>
            <person name="Schwessinger B."/>
            <person name="Dodds P.N."/>
            <person name="Figueroa M."/>
        </authorList>
    </citation>
    <scope>NUCLEOTIDE SEQUENCE [LARGE SCALE GENOMIC DNA]</scope>
    <source>
        <strain evidence="2 3">Ug99</strain>
    </source>
</reference>
<sequence length="456" mass="52401">MRWPGSISLRITVLYLLHFHIANGAFVEEIIQQARSTTSNTDSSIFKDLADLPHDILRPCKRPKTHYLIEDSTKDDFCSNGTDESLWGNGEELHHQFEVDPQTQPSIFPCINSGFKEKESHLVPEKVDSLWGEGHKLHCPEAELSTSISSVDHVIALWQKDTHQSNKEFNYPHEEGPELGAYDQQGNPLGLLPMKKRVFSQENISEDEKMEMEEQIYRYDVVGACLKGAKEEYFNGYSMVDLIQKAKNSLRDQSIEEFRKWKQFDDRIKEKITEILQLYMLSYKTKGLIIMGGSSKNQFEAFASCNKIQTRIFTNSNKDPSQVSQFVMNKIRDVGESLHICHYWFKSNGLEEMLVGKTTMNDQDLLGWFYNLVFMETGDYLPLLGPFQNSKGLITKPINDAQVCLLNHLIVKGKFGRIRAFKVALDLMPFWFQTQDLSITTEKYKKLAALVIQQAT</sequence>
<accession>A0A5B0MTB3</accession>
<evidence type="ECO:0000256" key="1">
    <source>
        <dbReference type="SAM" id="SignalP"/>
    </source>
</evidence>
<name>A0A5B0MTB3_PUCGR</name>
<comment type="caution">
    <text evidence="2">The sequence shown here is derived from an EMBL/GenBank/DDBJ whole genome shotgun (WGS) entry which is preliminary data.</text>
</comment>
<keyword evidence="1" id="KW-0732">Signal</keyword>
<dbReference type="EMBL" id="VDEP01000445">
    <property type="protein sequence ID" value="KAA1079010.1"/>
    <property type="molecule type" value="Genomic_DNA"/>
</dbReference>
<proteinExistence type="predicted"/>
<feature type="signal peptide" evidence="1">
    <location>
        <begin position="1"/>
        <end position="24"/>
    </location>
</feature>
<gene>
    <name evidence="2" type="ORF">PGTUg99_021491</name>
</gene>
<dbReference type="Proteomes" id="UP000325313">
    <property type="component" value="Unassembled WGS sequence"/>
</dbReference>
<dbReference type="AlphaFoldDB" id="A0A5B0MTB3"/>
<evidence type="ECO:0000313" key="2">
    <source>
        <dbReference type="EMBL" id="KAA1079010.1"/>
    </source>
</evidence>
<organism evidence="2 3">
    <name type="scientific">Puccinia graminis f. sp. tritici</name>
    <dbReference type="NCBI Taxonomy" id="56615"/>
    <lineage>
        <taxon>Eukaryota</taxon>
        <taxon>Fungi</taxon>
        <taxon>Dikarya</taxon>
        <taxon>Basidiomycota</taxon>
        <taxon>Pucciniomycotina</taxon>
        <taxon>Pucciniomycetes</taxon>
        <taxon>Pucciniales</taxon>
        <taxon>Pucciniaceae</taxon>
        <taxon>Puccinia</taxon>
    </lineage>
</organism>
<protein>
    <submittedName>
        <fullName evidence="2">Uncharacterized protein</fullName>
    </submittedName>
</protein>